<feature type="region of interest" description="Disordered" evidence="1">
    <location>
        <begin position="1"/>
        <end position="87"/>
    </location>
</feature>
<gene>
    <name evidence="2" type="ORF">mMyoMyo1_018975</name>
</gene>
<evidence type="ECO:0000313" key="2">
    <source>
        <dbReference type="EMBL" id="KAF6269991.1"/>
    </source>
</evidence>
<organism evidence="2 3">
    <name type="scientific">Myotis myotis</name>
    <name type="common">Greater mouse-eared bat</name>
    <name type="synonym">Vespertilio myotis</name>
    <dbReference type="NCBI Taxonomy" id="51298"/>
    <lineage>
        <taxon>Eukaryota</taxon>
        <taxon>Metazoa</taxon>
        <taxon>Chordata</taxon>
        <taxon>Craniata</taxon>
        <taxon>Vertebrata</taxon>
        <taxon>Euteleostomi</taxon>
        <taxon>Mammalia</taxon>
        <taxon>Eutheria</taxon>
        <taxon>Laurasiatheria</taxon>
        <taxon>Chiroptera</taxon>
        <taxon>Yangochiroptera</taxon>
        <taxon>Vespertilionidae</taxon>
        <taxon>Myotis</taxon>
    </lineage>
</organism>
<reference evidence="2 3" key="1">
    <citation type="journal article" date="2020" name="Nature">
        <title>Six reference-quality genomes reveal evolution of bat adaptations.</title>
        <authorList>
            <person name="Jebb D."/>
            <person name="Huang Z."/>
            <person name="Pippel M."/>
            <person name="Hughes G.M."/>
            <person name="Lavrichenko K."/>
            <person name="Devanna P."/>
            <person name="Winkler S."/>
            <person name="Jermiin L.S."/>
            <person name="Skirmuntt E.C."/>
            <person name="Katzourakis A."/>
            <person name="Burkitt-Gray L."/>
            <person name="Ray D.A."/>
            <person name="Sullivan K.A.M."/>
            <person name="Roscito J.G."/>
            <person name="Kirilenko B.M."/>
            <person name="Davalos L.M."/>
            <person name="Corthals A.P."/>
            <person name="Power M.L."/>
            <person name="Jones G."/>
            <person name="Ransome R.D."/>
            <person name="Dechmann D.K.N."/>
            <person name="Locatelli A.G."/>
            <person name="Puechmaille S.J."/>
            <person name="Fedrigo O."/>
            <person name="Jarvis E.D."/>
            <person name="Hiller M."/>
            <person name="Vernes S.C."/>
            <person name="Myers E.W."/>
            <person name="Teeling E.C."/>
        </authorList>
    </citation>
    <scope>NUCLEOTIDE SEQUENCE [LARGE SCALE GENOMIC DNA]</scope>
    <source>
        <strain evidence="2">MMyoMyo1</strain>
        <tissue evidence="2">Flight muscle</tissue>
    </source>
</reference>
<name>A0A7J7R1E0_MYOMY</name>
<evidence type="ECO:0000313" key="3">
    <source>
        <dbReference type="Proteomes" id="UP000527355"/>
    </source>
</evidence>
<dbReference type="EMBL" id="JABWUV010000041">
    <property type="protein sequence ID" value="KAF6269991.1"/>
    <property type="molecule type" value="Genomic_DNA"/>
</dbReference>
<dbReference type="Proteomes" id="UP000527355">
    <property type="component" value="Unassembled WGS sequence"/>
</dbReference>
<dbReference type="AlphaFoldDB" id="A0A7J7R1E0"/>
<evidence type="ECO:0000256" key="1">
    <source>
        <dbReference type="SAM" id="MobiDB-lite"/>
    </source>
</evidence>
<sequence length="145" mass="16241">MSGKHLLGGAPQKPGPPLPPERLPSRPDAQSQPSAQSGRQQMLETQDWVSEPLESKRPSRHWSLSIEERRQRALQDTRQGRPGSHGQDILQIVARLVSEDVDRDVLIFHPPRSTESTHAFHAFLTRSSPFWHNMTSAWASGCPPS</sequence>
<keyword evidence="3" id="KW-1185">Reference proteome</keyword>
<accession>A0A7J7R1E0</accession>
<protein>
    <submittedName>
        <fullName evidence="2">Testis expressed 22</fullName>
    </submittedName>
</protein>
<dbReference type="VEuPathDB" id="HostDB:GeneID_118655066"/>
<proteinExistence type="predicted"/>
<comment type="caution">
    <text evidence="2">The sequence shown here is derived from an EMBL/GenBank/DDBJ whole genome shotgun (WGS) entry which is preliminary data.</text>
</comment>
<feature type="compositionally biased region" description="Polar residues" evidence="1">
    <location>
        <begin position="28"/>
        <end position="48"/>
    </location>
</feature>
<feature type="compositionally biased region" description="Pro residues" evidence="1">
    <location>
        <begin position="13"/>
        <end position="22"/>
    </location>
</feature>
<feature type="compositionally biased region" description="Basic and acidic residues" evidence="1">
    <location>
        <begin position="66"/>
        <end position="79"/>
    </location>
</feature>